<keyword evidence="1" id="KW-1133">Transmembrane helix</keyword>
<keyword evidence="1" id="KW-0812">Transmembrane</keyword>
<comment type="caution">
    <text evidence="2">The sequence shown here is derived from an EMBL/GenBank/DDBJ whole genome shotgun (WGS) entry which is preliminary data.</text>
</comment>
<organism evidence="2">
    <name type="scientific">bioreactor metagenome</name>
    <dbReference type="NCBI Taxonomy" id="1076179"/>
    <lineage>
        <taxon>unclassified sequences</taxon>
        <taxon>metagenomes</taxon>
        <taxon>ecological metagenomes</taxon>
    </lineage>
</organism>
<evidence type="ECO:0000313" key="2">
    <source>
        <dbReference type="EMBL" id="MPM13801.1"/>
    </source>
</evidence>
<accession>A0A644XDH9</accession>
<sequence>MTSVQIIIILLVVVGLILLMRLIQPKLTPSEKYLLHIIQRKSPQSDNIRLFMWTKMVTHNIEDASDLEYQKEYLDNLEEYKMLIEQFYGFGPNVLYPLFGYEAINWHLGAQEPDPLMIRLTASQIVRRFPLSAAVIEDLVVKSPDSLTERYIQKYPQGLPEPKVLHDRYYYLIEESMKVIVNTTRNEWWPGVSPDIREWAENILARLEKKKQAACGFTTGIQS</sequence>
<evidence type="ECO:0000256" key="1">
    <source>
        <dbReference type="SAM" id="Phobius"/>
    </source>
</evidence>
<feature type="transmembrane region" description="Helical" evidence="1">
    <location>
        <begin position="6"/>
        <end position="23"/>
    </location>
</feature>
<proteinExistence type="predicted"/>
<dbReference type="EMBL" id="VSSQ01002175">
    <property type="protein sequence ID" value="MPM13801.1"/>
    <property type="molecule type" value="Genomic_DNA"/>
</dbReference>
<keyword evidence="1" id="KW-0472">Membrane</keyword>
<name>A0A644XDH9_9ZZZZ</name>
<protein>
    <submittedName>
        <fullName evidence="2">Uncharacterized protein</fullName>
    </submittedName>
</protein>
<dbReference type="AlphaFoldDB" id="A0A644XDH9"/>
<gene>
    <name evidence="2" type="ORF">SDC9_60160</name>
</gene>
<reference evidence="2" key="1">
    <citation type="submission" date="2019-08" db="EMBL/GenBank/DDBJ databases">
        <authorList>
            <person name="Kucharzyk K."/>
            <person name="Murdoch R.W."/>
            <person name="Higgins S."/>
            <person name="Loffler F."/>
        </authorList>
    </citation>
    <scope>NUCLEOTIDE SEQUENCE</scope>
</reference>